<dbReference type="Gene3D" id="1.10.287.470">
    <property type="entry name" value="Helix hairpin bin"/>
    <property type="match status" value="1"/>
</dbReference>
<proteinExistence type="inferred from homology"/>
<comment type="subcellular location">
    <subcellularLocation>
        <location evidence="1">Cell envelope</location>
    </subcellularLocation>
</comment>
<evidence type="ECO:0000313" key="10">
    <source>
        <dbReference type="Proteomes" id="UP000093159"/>
    </source>
</evidence>
<dbReference type="Pfam" id="PF25944">
    <property type="entry name" value="Beta-barrel_RND"/>
    <property type="match status" value="1"/>
</dbReference>
<accession>A0ABX2YBS6</accession>
<gene>
    <name evidence="9" type="primary">arpA</name>
    <name evidence="9" type="ORF">AAX28_01529</name>
</gene>
<feature type="domain" description="Multidrug resistance protein MdtA-like C-terminal permuted SH3" evidence="8">
    <location>
        <begin position="296"/>
        <end position="354"/>
    </location>
</feature>
<dbReference type="PANTHER" id="PTHR30158:SF3">
    <property type="entry name" value="MULTIDRUG EFFLUX PUMP SUBUNIT ACRA-RELATED"/>
    <property type="match status" value="1"/>
</dbReference>
<dbReference type="Gene3D" id="2.40.50.100">
    <property type="match status" value="1"/>
</dbReference>
<feature type="chain" id="PRO_5047347805" evidence="4">
    <location>
        <begin position="24"/>
        <end position="375"/>
    </location>
</feature>
<dbReference type="InterPro" id="IPR006143">
    <property type="entry name" value="RND_pump_MFP"/>
</dbReference>
<dbReference type="Pfam" id="PF25917">
    <property type="entry name" value="BSH_RND"/>
    <property type="match status" value="1"/>
</dbReference>
<evidence type="ECO:0000256" key="1">
    <source>
        <dbReference type="ARBA" id="ARBA00004196"/>
    </source>
</evidence>
<evidence type="ECO:0000259" key="6">
    <source>
        <dbReference type="Pfam" id="PF25917"/>
    </source>
</evidence>
<evidence type="ECO:0000256" key="3">
    <source>
        <dbReference type="SAM" id="Coils"/>
    </source>
</evidence>
<dbReference type="Pfam" id="PF25876">
    <property type="entry name" value="HH_MFP_RND"/>
    <property type="match status" value="1"/>
</dbReference>
<dbReference type="Gene3D" id="2.40.420.20">
    <property type="match status" value="1"/>
</dbReference>
<protein>
    <submittedName>
        <fullName evidence="9">Antibiotic efflux pump periplasmic linker protein ArpA</fullName>
    </submittedName>
</protein>
<feature type="domain" description="Multidrug resistance protein MdtA-like alpha-helical hairpin" evidence="5">
    <location>
        <begin position="99"/>
        <end position="167"/>
    </location>
</feature>
<comment type="caution">
    <text evidence="9">The sequence shown here is derived from an EMBL/GenBank/DDBJ whole genome shotgun (WGS) entry which is preliminary data.</text>
</comment>
<keyword evidence="10" id="KW-1185">Reference proteome</keyword>
<feature type="domain" description="Multidrug resistance protein MdtA-like barrel-sandwich hybrid" evidence="6">
    <location>
        <begin position="60"/>
        <end position="200"/>
    </location>
</feature>
<dbReference type="InterPro" id="IPR058627">
    <property type="entry name" value="MdtA-like_C"/>
</dbReference>
<keyword evidence="4" id="KW-0732">Signal</keyword>
<dbReference type="RefSeq" id="WP_165596102.1">
    <property type="nucleotide sequence ID" value="NZ_LCUI01000001.1"/>
</dbReference>
<reference evidence="9 10" key="1">
    <citation type="submission" date="2015-05" db="EMBL/GenBank/DDBJ databases">
        <authorList>
            <person name="Rovetto F."/>
            <person name="Cocolin L."/>
            <person name="Illeghems K."/>
            <person name="Van Nieuwerburgh F."/>
            <person name="Houf K."/>
        </authorList>
    </citation>
    <scope>NUCLEOTIDE SEQUENCE [LARGE SCALE GENOMIC DNA]</scope>
    <source>
        <strain evidence="9 10">117434</strain>
    </source>
</reference>
<dbReference type="SUPFAM" id="SSF111369">
    <property type="entry name" value="HlyD-like secretion proteins"/>
    <property type="match status" value="1"/>
</dbReference>
<dbReference type="InterPro" id="IPR058626">
    <property type="entry name" value="MdtA-like_b-barrel"/>
</dbReference>
<dbReference type="Proteomes" id="UP000093159">
    <property type="component" value="Unassembled WGS sequence"/>
</dbReference>
<evidence type="ECO:0000259" key="7">
    <source>
        <dbReference type="Pfam" id="PF25944"/>
    </source>
</evidence>
<dbReference type="InterPro" id="IPR058624">
    <property type="entry name" value="MdtA-like_HH"/>
</dbReference>
<dbReference type="PANTHER" id="PTHR30158">
    <property type="entry name" value="ACRA/E-RELATED COMPONENT OF DRUG EFFLUX TRANSPORTER"/>
    <property type="match status" value="1"/>
</dbReference>
<evidence type="ECO:0000256" key="4">
    <source>
        <dbReference type="SAM" id="SignalP"/>
    </source>
</evidence>
<keyword evidence="3" id="KW-0175">Coiled coil</keyword>
<dbReference type="EMBL" id="LDIR01000002">
    <property type="protein sequence ID" value="OCL91783.1"/>
    <property type="molecule type" value="Genomic_DNA"/>
</dbReference>
<dbReference type="InterPro" id="IPR058625">
    <property type="entry name" value="MdtA-like_BSH"/>
</dbReference>
<dbReference type="NCBIfam" id="TIGR01730">
    <property type="entry name" value="RND_mfp"/>
    <property type="match status" value="1"/>
</dbReference>
<evidence type="ECO:0000256" key="2">
    <source>
        <dbReference type="ARBA" id="ARBA00009477"/>
    </source>
</evidence>
<comment type="similarity">
    <text evidence="2">Belongs to the membrane fusion protein (MFP) (TC 8.A.1) family.</text>
</comment>
<name>A0ABX2YBS6_9BACT</name>
<evidence type="ECO:0000259" key="5">
    <source>
        <dbReference type="Pfam" id="PF25876"/>
    </source>
</evidence>
<feature type="coiled-coil region" evidence="3">
    <location>
        <begin position="138"/>
        <end position="172"/>
    </location>
</feature>
<feature type="domain" description="Multidrug resistance protein MdtA-like beta-barrel" evidence="7">
    <location>
        <begin position="206"/>
        <end position="288"/>
    </location>
</feature>
<evidence type="ECO:0000313" key="9">
    <source>
        <dbReference type="EMBL" id="OCL91783.1"/>
    </source>
</evidence>
<dbReference type="PROSITE" id="PS51257">
    <property type="entry name" value="PROKAR_LIPOPROTEIN"/>
    <property type="match status" value="1"/>
</dbReference>
<organism evidence="9 10">
    <name type="scientific">Arcobacter porcinus</name>
    <dbReference type="NCBI Taxonomy" id="1935204"/>
    <lineage>
        <taxon>Bacteria</taxon>
        <taxon>Pseudomonadati</taxon>
        <taxon>Campylobacterota</taxon>
        <taxon>Epsilonproteobacteria</taxon>
        <taxon>Campylobacterales</taxon>
        <taxon>Arcobacteraceae</taxon>
        <taxon>Arcobacter</taxon>
    </lineage>
</organism>
<dbReference type="Pfam" id="PF25967">
    <property type="entry name" value="RND-MFP_C"/>
    <property type="match status" value="1"/>
</dbReference>
<evidence type="ECO:0000259" key="8">
    <source>
        <dbReference type="Pfam" id="PF25967"/>
    </source>
</evidence>
<sequence>MKIFKTLLSLSFILILLSSCSNTEQTSNKDLTIEVGYINPSEQSLFLDITLSGRVKAKQIAQIRPQISGIIKEQLFTEGSFVKQNDVLYKIDDSTYKATYNKVKAELQSSNAVLKSILAKNSRANELLKFEGISKQEFEEIEASYLQALAEVKKKEAELEDAKINLDRCELKAPISGYIGVSSVTTGALVSANQSDFLASIKDSSTVFVDLNLSYNEYLKAKSIIDFENSTKVKLFLSDELSYDIEGYLQSKELSVDENTQTVKLRAVFENPNNILLSGMFVKAKLQSQKRFDGFLIPQQAILRDQKANPIITIINEDLTTSEKKVEILRSFENFWIIKDKLNTDDKVIIEGLNKINSKSKISPKDLNHKYEVKK</sequence>
<dbReference type="Gene3D" id="2.40.30.170">
    <property type="match status" value="1"/>
</dbReference>
<feature type="signal peptide" evidence="4">
    <location>
        <begin position="1"/>
        <end position="23"/>
    </location>
</feature>